<dbReference type="SUPFAM" id="SSF103032">
    <property type="entry name" value="Hypothetical protein YwqG"/>
    <property type="match status" value="1"/>
</dbReference>
<reference evidence="1 2" key="1">
    <citation type="submission" date="2016-10" db="EMBL/GenBank/DDBJ databases">
        <authorList>
            <person name="de Groot N.N."/>
        </authorList>
    </citation>
    <scope>NUCLEOTIDE SEQUENCE [LARGE SCALE GENOMIC DNA]</scope>
    <source>
        <strain evidence="1 2">DSM 44778</strain>
    </source>
</reference>
<dbReference type="EMBL" id="FORR01000015">
    <property type="protein sequence ID" value="SFJ64884.1"/>
    <property type="molecule type" value="Genomic_DNA"/>
</dbReference>
<gene>
    <name evidence="1" type="ORF">SAMN05421852_11537</name>
</gene>
<dbReference type="AlphaFoldDB" id="A0A1I3T1C9"/>
<dbReference type="InterPro" id="IPR035948">
    <property type="entry name" value="YwqG-like_sf"/>
</dbReference>
<sequence length="282" mass="33644">MKQEAIRLIEESELLPELKPEIQKLLRFTINLELELVEPASLPPGSSKIGGRPDLPPDFEWPWIHEKVGDKTWDRPLLFVAQLNLKDLNRLKPDLFPADGILYFWDDYHGHDDGWKVWYYDGPAETLVRTANPNEEEDKNILNVYDDIRLNECRIHFRPGWMLPPTENMHLWNLLSRERLGDVYPEQEEIYEQLFNQIRFLSSQNIHRILGYPDGWEVVDMTYRERKENGTEEEWLLLLQLVDDSQATMSWGDAGCLNYWIRLEDLKNKQFQNIYRWWEQGC</sequence>
<dbReference type="Proteomes" id="UP000199545">
    <property type="component" value="Unassembled WGS sequence"/>
</dbReference>
<dbReference type="Pfam" id="PF09234">
    <property type="entry name" value="DUF1963"/>
    <property type="match status" value="1"/>
</dbReference>
<dbReference type="STRING" id="46223.SAMN05421852_11537"/>
<dbReference type="PANTHER" id="PTHR36436">
    <property type="entry name" value="SLL5081 PROTEIN"/>
    <property type="match status" value="1"/>
</dbReference>
<dbReference type="Gene3D" id="2.30.320.10">
    <property type="entry name" value="YwqG-like"/>
    <property type="match status" value="1"/>
</dbReference>
<keyword evidence="2" id="KW-1185">Reference proteome</keyword>
<name>A0A1I3T1C9_9BACL</name>
<evidence type="ECO:0000313" key="1">
    <source>
        <dbReference type="EMBL" id="SFJ64884.1"/>
    </source>
</evidence>
<proteinExistence type="predicted"/>
<accession>A0A1I3T1C9</accession>
<protein>
    <submittedName>
        <fullName evidence="1">Uncharacterized protein YwqG</fullName>
    </submittedName>
</protein>
<dbReference type="RefSeq" id="WP_175482483.1">
    <property type="nucleotide sequence ID" value="NZ_FORR01000015.1"/>
</dbReference>
<evidence type="ECO:0000313" key="2">
    <source>
        <dbReference type="Proteomes" id="UP000199545"/>
    </source>
</evidence>
<organism evidence="1 2">
    <name type="scientific">Thermoflavimicrobium dichotomicum</name>
    <dbReference type="NCBI Taxonomy" id="46223"/>
    <lineage>
        <taxon>Bacteria</taxon>
        <taxon>Bacillati</taxon>
        <taxon>Bacillota</taxon>
        <taxon>Bacilli</taxon>
        <taxon>Bacillales</taxon>
        <taxon>Thermoactinomycetaceae</taxon>
        <taxon>Thermoflavimicrobium</taxon>
    </lineage>
</organism>
<dbReference type="PANTHER" id="PTHR36436:SF6">
    <property type="entry name" value="SLL5081 PROTEIN"/>
    <property type="match status" value="1"/>
</dbReference>
<dbReference type="InterPro" id="IPR015315">
    <property type="entry name" value="DUF1963"/>
</dbReference>